<keyword evidence="18" id="KW-0520">NAD</keyword>
<dbReference type="GO" id="GO:0004072">
    <property type="term" value="F:aspartate kinase activity"/>
    <property type="evidence" value="ECO:0007669"/>
    <property type="project" value="UniProtKB-EC"/>
</dbReference>
<dbReference type="AlphaFoldDB" id="A0AAX2KI03"/>
<dbReference type="InterPro" id="IPR001342">
    <property type="entry name" value="HDH_cat"/>
</dbReference>
<dbReference type="GO" id="GO:0009089">
    <property type="term" value="P:lysine biosynthetic process via diaminopimelate"/>
    <property type="evidence" value="ECO:0007669"/>
    <property type="project" value="UniProtKB-ARBA"/>
</dbReference>
<dbReference type="GO" id="GO:0046872">
    <property type="term" value="F:metal ion binding"/>
    <property type="evidence" value="ECO:0007669"/>
    <property type="project" value="UniProtKB-KW"/>
</dbReference>
<evidence type="ECO:0000256" key="3">
    <source>
        <dbReference type="ARBA" id="ARBA00004986"/>
    </source>
</evidence>
<dbReference type="Gene3D" id="3.40.50.720">
    <property type="entry name" value="NAD(P)-binding Rossmann-like Domain"/>
    <property type="match status" value="1"/>
</dbReference>
<evidence type="ECO:0000256" key="8">
    <source>
        <dbReference type="ARBA" id="ARBA00010046"/>
    </source>
</evidence>
<feature type="domain" description="Homoserine dehydrogenase catalytic" evidence="28">
    <location>
        <begin position="169"/>
        <end position="329"/>
    </location>
</feature>
<evidence type="ECO:0000256" key="13">
    <source>
        <dbReference type="ARBA" id="ARBA00022741"/>
    </source>
</evidence>
<comment type="catalytic activity">
    <reaction evidence="25">
        <text>L-homoserine + NADP(+) = L-aspartate 4-semialdehyde + NADPH + H(+)</text>
        <dbReference type="Rhea" id="RHEA:15761"/>
        <dbReference type="ChEBI" id="CHEBI:15378"/>
        <dbReference type="ChEBI" id="CHEBI:57476"/>
        <dbReference type="ChEBI" id="CHEBI:57783"/>
        <dbReference type="ChEBI" id="CHEBI:58349"/>
        <dbReference type="ChEBI" id="CHEBI:537519"/>
        <dbReference type="EC" id="1.1.1.3"/>
    </reaction>
    <physiologicalReaction direction="right-to-left" evidence="25">
        <dbReference type="Rhea" id="RHEA:15763"/>
    </physiologicalReaction>
</comment>
<comment type="caution">
    <text evidence="30">The sequence shown here is derived from an EMBL/GenBank/DDBJ whole genome shotgun (WGS) entry which is preliminary data.</text>
</comment>
<protein>
    <submittedName>
        <fullName evidence="30">Bifunctional aspartokinase I/homoserine dehydrogenase I</fullName>
        <ecNumber evidence="30">1.1.1.3</ecNumber>
    </submittedName>
</protein>
<evidence type="ECO:0000256" key="23">
    <source>
        <dbReference type="ARBA" id="ARBA00044938"/>
    </source>
</evidence>
<dbReference type="GO" id="GO:0009090">
    <property type="term" value="P:homoserine biosynthetic process"/>
    <property type="evidence" value="ECO:0007669"/>
    <property type="project" value="UniProtKB-ARBA"/>
</dbReference>
<keyword evidence="11" id="KW-0791">Threonine biosynthesis</keyword>
<proteinExistence type="inferred from homology"/>
<evidence type="ECO:0000313" key="31">
    <source>
        <dbReference type="Proteomes" id="UP000254718"/>
    </source>
</evidence>
<evidence type="ECO:0000256" key="11">
    <source>
        <dbReference type="ARBA" id="ARBA00022697"/>
    </source>
</evidence>
<keyword evidence="19" id="KW-0915">Sodium</keyword>
<keyword evidence="16" id="KW-0521">NADP</keyword>
<comment type="pathway">
    <text evidence="6">Amino-acid biosynthesis; L-threonine biosynthesis; L-threonine from L-aspartate: step 1/5.</text>
</comment>
<keyword evidence="15" id="KW-0067">ATP-binding</keyword>
<accession>A0AAX2KI03</accession>
<gene>
    <name evidence="30" type="primary">thrA_1</name>
    <name evidence="30" type="ORF">NCTC8333_04938</name>
</gene>
<evidence type="ECO:0000259" key="29">
    <source>
        <dbReference type="Pfam" id="PF03447"/>
    </source>
</evidence>
<dbReference type="GO" id="GO:0005524">
    <property type="term" value="F:ATP binding"/>
    <property type="evidence" value="ECO:0007669"/>
    <property type="project" value="UniProtKB-KW"/>
</dbReference>
<comment type="pathway">
    <text evidence="3">Amino-acid biosynthesis; L-methionine biosynthesis via de novo pathway; L-homoserine from L-aspartate: step 1/3.</text>
</comment>
<evidence type="ECO:0000256" key="18">
    <source>
        <dbReference type="ARBA" id="ARBA00023027"/>
    </source>
</evidence>
<dbReference type="Pfam" id="PF03447">
    <property type="entry name" value="NAD_binding_3"/>
    <property type="match status" value="1"/>
</dbReference>
<keyword evidence="21" id="KW-0486">Methionine biosynthesis</keyword>
<dbReference type="PROSITE" id="PS01042">
    <property type="entry name" value="HOMOSER_DHGENASE"/>
    <property type="match status" value="1"/>
</dbReference>
<evidence type="ECO:0000256" key="2">
    <source>
        <dbReference type="ARBA" id="ARBA00004766"/>
    </source>
</evidence>
<evidence type="ECO:0000256" key="10">
    <source>
        <dbReference type="ARBA" id="ARBA00022679"/>
    </source>
</evidence>
<evidence type="ECO:0000256" key="5">
    <source>
        <dbReference type="ARBA" id="ARBA00005062"/>
    </source>
</evidence>
<evidence type="ECO:0000256" key="15">
    <source>
        <dbReference type="ARBA" id="ARBA00022840"/>
    </source>
</evidence>
<dbReference type="InterPro" id="IPR005106">
    <property type="entry name" value="Asp/hSer_DH_NAD-bd"/>
</dbReference>
<evidence type="ECO:0000256" key="17">
    <source>
        <dbReference type="ARBA" id="ARBA00023002"/>
    </source>
</evidence>
<evidence type="ECO:0000256" key="7">
    <source>
        <dbReference type="ARBA" id="ARBA00007952"/>
    </source>
</evidence>
<dbReference type="EC" id="1.1.1.3" evidence="30"/>
<evidence type="ECO:0000256" key="19">
    <source>
        <dbReference type="ARBA" id="ARBA00023053"/>
    </source>
</evidence>
<organism evidence="30 31">
    <name type="scientific">Escherichia coli</name>
    <dbReference type="NCBI Taxonomy" id="562"/>
    <lineage>
        <taxon>Bacteria</taxon>
        <taxon>Pseudomonadati</taxon>
        <taxon>Pseudomonadota</taxon>
        <taxon>Gammaproteobacteria</taxon>
        <taxon>Enterobacterales</taxon>
        <taxon>Enterobacteriaceae</taxon>
        <taxon>Escherichia</taxon>
    </lineage>
</organism>
<comment type="catalytic activity">
    <reaction evidence="24">
        <text>L-aspartate + ATP = 4-phospho-L-aspartate + ADP</text>
        <dbReference type="Rhea" id="RHEA:23776"/>
        <dbReference type="ChEBI" id="CHEBI:29991"/>
        <dbReference type="ChEBI" id="CHEBI:30616"/>
        <dbReference type="ChEBI" id="CHEBI:57535"/>
        <dbReference type="ChEBI" id="CHEBI:456216"/>
        <dbReference type="EC" id="2.7.2.4"/>
    </reaction>
    <physiologicalReaction direction="left-to-right" evidence="24">
        <dbReference type="Rhea" id="RHEA:23777"/>
    </physiologicalReaction>
</comment>
<evidence type="ECO:0000256" key="25">
    <source>
        <dbReference type="ARBA" id="ARBA00048841"/>
    </source>
</evidence>
<evidence type="ECO:0000256" key="16">
    <source>
        <dbReference type="ARBA" id="ARBA00022857"/>
    </source>
</evidence>
<comment type="function">
    <text evidence="23">Bifunctional aspartate kinase and homoserine dehydrogenase that catalyzes the first and the third steps toward the synthesis of lysine, methionine and threonine from aspartate.</text>
</comment>
<evidence type="ECO:0000259" key="28">
    <source>
        <dbReference type="Pfam" id="PF00742"/>
    </source>
</evidence>
<dbReference type="GO" id="GO:0009088">
    <property type="term" value="P:threonine biosynthetic process"/>
    <property type="evidence" value="ECO:0007669"/>
    <property type="project" value="UniProtKB-KW"/>
</dbReference>
<evidence type="ECO:0000256" key="1">
    <source>
        <dbReference type="ARBA" id="ARBA00001920"/>
    </source>
</evidence>
<comment type="similarity">
    <text evidence="7">In the C-terminal section; belongs to the homoserine dehydrogenase family.</text>
</comment>
<comment type="catalytic activity">
    <reaction evidence="26">
        <text>L-homoserine + NAD(+) = L-aspartate 4-semialdehyde + NADH + H(+)</text>
        <dbReference type="Rhea" id="RHEA:15757"/>
        <dbReference type="ChEBI" id="CHEBI:15378"/>
        <dbReference type="ChEBI" id="CHEBI:57476"/>
        <dbReference type="ChEBI" id="CHEBI:57540"/>
        <dbReference type="ChEBI" id="CHEBI:57945"/>
        <dbReference type="ChEBI" id="CHEBI:537519"/>
        <dbReference type="EC" id="1.1.1.3"/>
    </reaction>
    <physiologicalReaction direction="right-to-left" evidence="26">
        <dbReference type="Rhea" id="RHEA:15759"/>
    </physiologicalReaction>
</comment>
<comment type="pathway">
    <text evidence="4">Amino-acid biosynthesis; L-threonine biosynthesis; L-threonine from L-aspartate: step 3/5.</text>
</comment>
<evidence type="ECO:0000256" key="26">
    <source>
        <dbReference type="ARBA" id="ARBA00049031"/>
    </source>
</evidence>
<comment type="pathway">
    <text evidence="2">Amino-acid biosynthesis; L-lysine biosynthesis via DAP pathway; (S)-tetrahydrodipicolinate from L-aspartate: step 1/4.</text>
</comment>
<keyword evidence="20" id="KW-0457">Lysine biosynthesis</keyword>
<dbReference type="Pfam" id="PF00742">
    <property type="entry name" value="Homoserine_dh"/>
    <property type="match status" value="1"/>
</dbReference>
<name>A0AAX2KI03_ECOLX</name>
<dbReference type="FunFam" id="3.40.50.720:FF:000083">
    <property type="entry name" value="Bifunctional aspartokinase/homoserine dehydrogenase"/>
    <property type="match status" value="1"/>
</dbReference>
<keyword evidence="17 30" id="KW-0560">Oxidoreductase</keyword>
<dbReference type="FunFam" id="3.30.360.10:FF:000006">
    <property type="entry name" value="Bifunctional aspartokinase/homoserine dehydrogenase"/>
    <property type="match status" value="1"/>
</dbReference>
<evidence type="ECO:0000256" key="12">
    <source>
        <dbReference type="ARBA" id="ARBA00022723"/>
    </source>
</evidence>
<evidence type="ECO:0000256" key="14">
    <source>
        <dbReference type="ARBA" id="ARBA00022777"/>
    </source>
</evidence>
<keyword evidence="9" id="KW-0028">Amino-acid biosynthesis</keyword>
<keyword evidence="14" id="KW-0418">Kinase</keyword>
<evidence type="ECO:0000256" key="4">
    <source>
        <dbReference type="ARBA" id="ARBA00005056"/>
    </source>
</evidence>
<comment type="cofactor">
    <cofactor evidence="1">
        <name>a metal cation</name>
        <dbReference type="ChEBI" id="CHEBI:25213"/>
    </cofactor>
</comment>
<dbReference type="PANTHER" id="PTHR43070:SF3">
    <property type="entry name" value="HOMOSERINE DEHYDROGENASE"/>
    <property type="match status" value="1"/>
</dbReference>
<dbReference type="Gene3D" id="3.30.360.10">
    <property type="entry name" value="Dihydrodipicolinate Reductase, domain 2"/>
    <property type="match status" value="1"/>
</dbReference>
<comment type="pathway">
    <text evidence="5">Amino-acid biosynthesis; L-methionine biosynthesis via de novo pathway; L-homoserine from L-aspartate: step 3/3.</text>
</comment>
<comment type="similarity">
    <text evidence="27">Belongs to the homoserine dehydrogenase family.</text>
</comment>
<dbReference type="GO" id="GO:0004412">
    <property type="term" value="F:homoserine dehydrogenase activity"/>
    <property type="evidence" value="ECO:0007669"/>
    <property type="project" value="UniProtKB-EC"/>
</dbReference>
<keyword evidence="12" id="KW-0479">Metal-binding</keyword>
<dbReference type="SUPFAM" id="SSF55347">
    <property type="entry name" value="Glyceraldehyde-3-phosphate dehydrogenase-like, C-terminal domain"/>
    <property type="match status" value="1"/>
</dbReference>
<dbReference type="InterPro" id="IPR019811">
    <property type="entry name" value="HDH_CS"/>
</dbReference>
<dbReference type="Proteomes" id="UP000254718">
    <property type="component" value="Unassembled WGS sequence"/>
</dbReference>
<evidence type="ECO:0000256" key="20">
    <source>
        <dbReference type="ARBA" id="ARBA00023154"/>
    </source>
</evidence>
<evidence type="ECO:0000313" key="30">
    <source>
        <dbReference type="EMBL" id="STM25889.1"/>
    </source>
</evidence>
<dbReference type="SUPFAM" id="SSF51735">
    <property type="entry name" value="NAD(P)-binding Rossmann-fold domains"/>
    <property type="match status" value="1"/>
</dbReference>
<dbReference type="PANTHER" id="PTHR43070">
    <property type="match status" value="1"/>
</dbReference>
<dbReference type="GO" id="GO:0009086">
    <property type="term" value="P:methionine biosynthetic process"/>
    <property type="evidence" value="ECO:0007669"/>
    <property type="project" value="UniProtKB-KW"/>
</dbReference>
<dbReference type="EMBL" id="UGFE01000002">
    <property type="protein sequence ID" value="STM25889.1"/>
    <property type="molecule type" value="Genomic_DNA"/>
</dbReference>
<evidence type="ECO:0000256" key="22">
    <source>
        <dbReference type="ARBA" id="ARBA00023268"/>
    </source>
</evidence>
<evidence type="ECO:0000256" key="21">
    <source>
        <dbReference type="ARBA" id="ARBA00023167"/>
    </source>
</evidence>
<feature type="domain" description="Aspartate/homoserine dehydrogenase NAD-binding" evidence="29">
    <location>
        <begin position="27"/>
        <end position="160"/>
    </location>
</feature>
<evidence type="ECO:0000256" key="6">
    <source>
        <dbReference type="ARBA" id="ARBA00005139"/>
    </source>
</evidence>
<keyword evidence="22" id="KW-0511">Multifunctional enzyme</keyword>
<evidence type="ECO:0000256" key="24">
    <source>
        <dbReference type="ARBA" id="ARBA00048561"/>
    </source>
</evidence>
<dbReference type="InterPro" id="IPR011147">
    <property type="entry name" value="Bifunc_Aspkin/hSer_DH"/>
</dbReference>
<evidence type="ECO:0000256" key="27">
    <source>
        <dbReference type="RuleBase" id="RU004171"/>
    </source>
</evidence>
<sequence length="372" mass="41369">MMRPLGVRVTHQMLFNTDQVIEVFVIGVGGVGGALLEQLKRQQSWLKNKHIDLRVCGVANSKALLTNVHGLNLENWQEELAQAKEPFNLGRLIRLVKEYHLLNPVIVDCTSSQAVADQYADFLREGFHVVTPNKKANTSSMDYYHLLRHAAEKSRRKFLYDTNVGAGLPVIENLQNLLNAGDELMKFSGILSGSLSYIFGKLDEGMSFSEATTLAREMGYTEPDPRDDLSGMDVARKLLILARETGRELELADIEIEPVLPAEFNAEGDVAAFMANLSQLDDLFAARVAKARDEGKVLRYVGNIDEDGACRVKIAEVDGNDPLFKVKMAKTPWPFIATIISRCRWCCADMVRAMTLQLPVSLPICYVPSHGS</sequence>
<dbReference type="InterPro" id="IPR036291">
    <property type="entry name" value="NAD(P)-bd_dom_sf"/>
</dbReference>
<keyword evidence="10" id="KW-0808">Transferase</keyword>
<keyword evidence="13" id="KW-0547">Nucleotide-binding</keyword>
<reference evidence="30 31" key="1">
    <citation type="submission" date="2018-06" db="EMBL/GenBank/DDBJ databases">
        <authorList>
            <consortium name="Pathogen Informatics"/>
            <person name="Doyle S."/>
        </authorList>
    </citation>
    <scope>NUCLEOTIDE SEQUENCE [LARGE SCALE GENOMIC DNA]</scope>
    <source>
        <strain evidence="30 31">NCTC8333</strain>
    </source>
</reference>
<comment type="similarity">
    <text evidence="8">In the N-terminal section; belongs to the aspartokinase family.</text>
</comment>
<evidence type="ECO:0000256" key="9">
    <source>
        <dbReference type="ARBA" id="ARBA00022605"/>
    </source>
</evidence>
<dbReference type="GO" id="GO:0050661">
    <property type="term" value="F:NADP binding"/>
    <property type="evidence" value="ECO:0007669"/>
    <property type="project" value="InterPro"/>
</dbReference>